<dbReference type="InterPro" id="IPR050194">
    <property type="entry name" value="Glycosyltransferase_grp1"/>
</dbReference>
<dbReference type="GO" id="GO:0016757">
    <property type="term" value="F:glycosyltransferase activity"/>
    <property type="evidence" value="ECO:0007669"/>
    <property type="project" value="InterPro"/>
</dbReference>
<proteinExistence type="predicted"/>
<dbReference type="KEGG" id="cthi:THC_1556"/>
<dbReference type="STRING" id="1653476.THC_1556"/>
<reference evidence="3 4" key="1">
    <citation type="journal article" date="2016" name="Int. J. Syst. Evol. Microbiol.">
        <title>Caldimicrobium thiodismutans sp. nov., a sulfur-disproportionating bacterium isolated from a hot spring, and emended description of the genus Caldimicrobium.</title>
        <authorList>
            <person name="Kojima H."/>
            <person name="Umezawa K."/>
            <person name="Fukui M."/>
        </authorList>
    </citation>
    <scope>NUCLEOTIDE SEQUENCE [LARGE SCALE GENOMIC DNA]</scope>
    <source>
        <strain evidence="3 4">TF1</strain>
    </source>
</reference>
<dbReference type="OrthoDB" id="9775208at2"/>
<evidence type="ECO:0000259" key="1">
    <source>
        <dbReference type="Pfam" id="PF00534"/>
    </source>
</evidence>
<dbReference type="EMBL" id="AP014945">
    <property type="protein sequence ID" value="BAU23921.1"/>
    <property type="molecule type" value="Genomic_DNA"/>
</dbReference>
<dbReference type="RefSeq" id="WP_068515719.1">
    <property type="nucleotide sequence ID" value="NZ_AP014945.1"/>
</dbReference>
<dbReference type="Pfam" id="PF00534">
    <property type="entry name" value="Glycos_transf_1"/>
    <property type="match status" value="1"/>
</dbReference>
<dbReference type="Gene3D" id="3.40.50.2000">
    <property type="entry name" value="Glycogen Phosphorylase B"/>
    <property type="match status" value="2"/>
</dbReference>
<evidence type="ECO:0000313" key="3">
    <source>
        <dbReference type="EMBL" id="BAU23921.1"/>
    </source>
</evidence>
<dbReference type="PANTHER" id="PTHR45947:SF3">
    <property type="entry name" value="SULFOQUINOVOSYL TRANSFERASE SQD2"/>
    <property type="match status" value="1"/>
</dbReference>
<dbReference type="PANTHER" id="PTHR45947">
    <property type="entry name" value="SULFOQUINOVOSYL TRANSFERASE SQD2"/>
    <property type="match status" value="1"/>
</dbReference>
<evidence type="ECO:0000259" key="2">
    <source>
        <dbReference type="Pfam" id="PF13439"/>
    </source>
</evidence>
<keyword evidence="4" id="KW-1185">Reference proteome</keyword>
<feature type="domain" description="Glycosyltransferase subfamily 4-like N-terminal" evidence="2">
    <location>
        <begin position="62"/>
        <end position="174"/>
    </location>
</feature>
<feature type="domain" description="Glycosyl transferase family 1" evidence="1">
    <location>
        <begin position="182"/>
        <end position="353"/>
    </location>
</feature>
<protein>
    <submittedName>
        <fullName evidence="3">Group 1 glycosyl transferase</fullName>
    </submittedName>
</protein>
<dbReference type="Pfam" id="PF13439">
    <property type="entry name" value="Glyco_transf_4"/>
    <property type="match status" value="1"/>
</dbReference>
<accession>A0A0U5ASK0</accession>
<dbReference type="InterPro" id="IPR001296">
    <property type="entry name" value="Glyco_trans_1"/>
</dbReference>
<dbReference type="AlphaFoldDB" id="A0A0U5ASK0"/>
<evidence type="ECO:0000313" key="4">
    <source>
        <dbReference type="Proteomes" id="UP000068196"/>
    </source>
</evidence>
<keyword evidence="3" id="KW-0808">Transferase</keyword>
<sequence length="380" mass="44235">MKNLPKVSLFLDNRANRRNILQVLALDKAGLNPKIIVFKDFPKDHYLFKKGLGDKLIYLSKTRNEGFRKFSLKVLFELIKILRKENIKVVLTQRWRLVKYLVLAKLFYRDLKIIYHLVIGGRFERLRRRIFLRLISPFLDKLTVNSKALREEILRYRVFPKEKVEILYSAVDPKEFELSLSKEEARRRLGLQEEIFLFGMIAKFRKEKDQEGLIKTFAELLKEEVSAWLLLAGDGPNWEKCKSLTKALGIEDRVFFPGRIHLDEVPLWLKVLDVFVYATFREGMPMAVLEAMASGLPIIATSAEGLPDIFDTPLEIGRLVPIGDYSALKRAMKELYELSEEERKKLGENARKRLNEGFSPSALEEKTLSLFKELLNQNKS</sequence>
<organism evidence="3 4">
    <name type="scientific">Caldimicrobium thiodismutans</name>
    <dbReference type="NCBI Taxonomy" id="1653476"/>
    <lineage>
        <taxon>Bacteria</taxon>
        <taxon>Pseudomonadati</taxon>
        <taxon>Thermodesulfobacteriota</taxon>
        <taxon>Thermodesulfobacteria</taxon>
        <taxon>Thermodesulfobacteriales</taxon>
        <taxon>Thermodesulfobacteriaceae</taxon>
        <taxon>Caldimicrobium</taxon>
    </lineage>
</organism>
<name>A0A0U5ASK0_9BACT</name>
<reference evidence="4" key="2">
    <citation type="journal article" date="2016" name="Int. J. Syst. Evol. Microbiol.">
        <title>Caldimicrobium thiodismutans sp. nov., a sulfur-disproportionating bacterium isolated from a hot spring.</title>
        <authorList>
            <person name="Kojima H."/>
            <person name="Umezawa K."/>
            <person name="Fukui M."/>
        </authorList>
    </citation>
    <scope>NUCLEOTIDE SEQUENCE [LARGE SCALE GENOMIC DNA]</scope>
    <source>
        <strain evidence="4">TF1</strain>
    </source>
</reference>
<gene>
    <name evidence="3" type="ORF">THC_1556</name>
</gene>
<dbReference type="SUPFAM" id="SSF53756">
    <property type="entry name" value="UDP-Glycosyltransferase/glycogen phosphorylase"/>
    <property type="match status" value="1"/>
</dbReference>
<dbReference type="Proteomes" id="UP000068196">
    <property type="component" value="Chromosome"/>
</dbReference>
<dbReference type="InterPro" id="IPR028098">
    <property type="entry name" value="Glyco_trans_4-like_N"/>
</dbReference>